<evidence type="ECO:0000256" key="2">
    <source>
        <dbReference type="ARBA" id="ARBA00023295"/>
    </source>
</evidence>
<dbReference type="EMBL" id="JBHTNH010000019">
    <property type="protein sequence ID" value="MFD1361760.1"/>
    <property type="molecule type" value="Genomic_DNA"/>
</dbReference>
<evidence type="ECO:0000256" key="1">
    <source>
        <dbReference type="ARBA" id="ARBA00022801"/>
    </source>
</evidence>
<feature type="domain" description="Inosine/uridine-preferring nucleoside hydrolase" evidence="3">
    <location>
        <begin position="7"/>
        <end position="302"/>
    </location>
</feature>
<dbReference type="Gene3D" id="3.90.245.10">
    <property type="entry name" value="Ribonucleoside hydrolase-like"/>
    <property type="match status" value="1"/>
</dbReference>
<evidence type="ECO:0000313" key="4">
    <source>
        <dbReference type="EMBL" id="MFD1361760.1"/>
    </source>
</evidence>
<dbReference type="Pfam" id="PF01156">
    <property type="entry name" value="IU_nuc_hydro"/>
    <property type="match status" value="1"/>
</dbReference>
<dbReference type="GO" id="GO:0016787">
    <property type="term" value="F:hydrolase activity"/>
    <property type="evidence" value="ECO:0007669"/>
    <property type="project" value="UniProtKB-KW"/>
</dbReference>
<organism evidence="4 5">
    <name type="scientific">Lentibacillus salinarum</name>
    <dbReference type="NCBI Taxonomy" id="446820"/>
    <lineage>
        <taxon>Bacteria</taxon>
        <taxon>Bacillati</taxon>
        <taxon>Bacillota</taxon>
        <taxon>Bacilli</taxon>
        <taxon>Bacillales</taxon>
        <taxon>Bacillaceae</taxon>
        <taxon>Lentibacillus</taxon>
    </lineage>
</organism>
<comment type="caution">
    <text evidence="4">The sequence shown here is derived from an EMBL/GenBank/DDBJ whole genome shotgun (WGS) entry which is preliminary data.</text>
</comment>
<keyword evidence="5" id="KW-1185">Reference proteome</keyword>
<dbReference type="InterPro" id="IPR036452">
    <property type="entry name" value="Ribo_hydro-like"/>
</dbReference>
<evidence type="ECO:0000259" key="3">
    <source>
        <dbReference type="Pfam" id="PF01156"/>
    </source>
</evidence>
<gene>
    <name evidence="4" type="ORF">ACFQ4A_08845</name>
</gene>
<name>A0ABW3ZUS3_9BACI</name>
<dbReference type="PANTHER" id="PTHR12304">
    <property type="entry name" value="INOSINE-URIDINE PREFERRING NUCLEOSIDE HYDROLASE"/>
    <property type="match status" value="1"/>
</dbReference>
<sequence length="314" mass="34337">MANNKKLILDCDPGHDDAISIILAASKLSNLNIEAITTVAGNVEVEKNTVNALRVCDIVGLNDIPVAQGASTPLFRKPEIAEEIHGETGLDGPEMPDNPNKKPVDQHAVDLIINRIMASNDDITLVPTGPLTNIGLAMIKEPKIILKIKEIVLMGGGTFGNWTPAAEFNIYVDAEAAKVVFESGAPITMFGLDVTHQAIATRETVERLSEIDNHVSNFVVDLLKFFIKTNEDVFDMDGGPIHDACTALYLMDPEIFGVKHVRVDIETKGEFTYGMTCVDTLGVTNREPNVHFAHQLNHKKFWGLFEDALSSYSD</sequence>
<dbReference type="Proteomes" id="UP001597178">
    <property type="component" value="Unassembled WGS sequence"/>
</dbReference>
<keyword evidence="1 4" id="KW-0378">Hydrolase</keyword>
<dbReference type="SUPFAM" id="SSF53590">
    <property type="entry name" value="Nucleoside hydrolase"/>
    <property type="match status" value="1"/>
</dbReference>
<proteinExistence type="predicted"/>
<evidence type="ECO:0000313" key="5">
    <source>
        <dbReference type="Proteomes" id="UP001597178"/>
    </source>
</evidence>
<keyword evidence="2" id="KW-0326">Glycosidase</keyword>
<dbReference type="RefSeq" id="WP_382399639.1">
    <property type="nucleotide sequence ID" value="NZ_JBHTNH010000019.1"/>
</dbReference>
<accession>A0ABW3ZUS3</accession>
<reference evidence="5" key="1">
    <citation type="journal article" date="2019" name="Int. J. Syst. Evol. Microbiol.">
        <title>The Global Catalogue of Microorganisms (GCM) 10K type strain sequencing project: providing services to taxonomists for standard genome sequencing and annotation.</title>
        <authorList>
            <consortium name="The Broad Institute Genomics Platform"/>
            <consortium name="The Broad Institute Genome Sequencing Center for Infectious Disease"/>
            <person name="Wu L."/>
            <person name="Ma J."/>
        </authorList>
    </citation>
    <scope>NUCLEOTIDE SEQUENCE [LARGE SCALE GENOMIC DNA]</scope>
    <source>
        <strain evidence="5">CCUG 54822</strain>
    </source>
</reference>
<dbReference type="InterPro" id="IPR023186">
    <property type="entry name" value="IUNH"/>
</dbReference>
<dbReference type="InterPro" id="IPR001910">
    <property type="entry name" value="Inosine/uridine_hydrolase_dom"/>
</dbReference>
<dbReference type="CDD" id="cd02651">
    <property type="entry name" value="nuc_hydro_IU_UC_XIUA"/>
    <property type="match status" value="1"/>
</dbReference>
<protein>
    <submittedName>
        <fullName evidence="4">Nucleoside hydrolase</fullName>
    </submittedName>
</protein>
<dbReference type="PANTHER" id="PTHR12304:SF4">
    <property type="entry name" value="URIDINE NUCLEOSIDASE"/>
    <property type="match status" value="1"/>
</dbReference>